<organism evidence="1 2">
    <name type="scientific">Ficus carica</name>
    <name type="common">Common fig</name>
    <dbReference type="NCBI Taxonomy" id="3494"/>
    <lineage>
        <taxon>Eukaryota</taxon>
        <taxon>Viridiplantae</taxon>
        <taxon>Streptophyta</taxon>
        <taxon>Embryophyta</taxon>
        <taxon>Tracheophyta</taxon>
        <taxon>Spermatophyta</taxon>
        <taxon>Magnoliopsida</taxon>
        <taxon>eudicotyledons</taxon>
        <taxon>Gunneridae</taxon>
        <taxon>Pentapetalae</taxon>
        <taxon>rosids</taxon>
        <taxon>fabids</taxon>
        <taxon>Rosales</taxon>
        <taxon>Moraceae</taxon>
        <taxon>Ficeae</taxon>
        <taxon>Ficus</taxon>
    </lineage>
</organism>
<gene>
    <name evidence="1" type="ORF">TIFTF001_055070</name>
</gene>
<dbReference type="EMBL" id="BTGU01016271">
    <property type="protein sequence ID" value="GMN70767.1"/>
    <property type="molecule type" value="Genomic_DNA"/>
</dbReference>
<reference evidence="1" key="1">
    <citation type="submission" date="2023-07" db="EMBL/GenBank/DDBJ databases">
        <title>draft genome sequence of fig (Ficus carica).</title>
        <authorList>
            <person name="Takahashi T."/>
            <person name="Nishimura K."/>
        </authorList>
    </citation>
    <scope>NUCLEOTIDE SEQUENCE</scope>
</reference>
<name>A0AA88E9U2_FICCA</name>
<protein>
    <submittedName>
        <fullName evidence="1">Uncharacterized protein</fullName>
    </submittedName>
</protein>
<accession>A0AA88E9U2</accession>
<comment type="caution">
    <text evidence="1">The sequence shown here is derived from an EMBL/GenBank/DDBJ whole genome shotgun (WGS) entry which is preliminary data.</text>
</comment>
<evidence type="ECO:0000313" key="2">
    <source>
        <dbReference type="Proteomes" id="UP001187192"/>
    </source>
</evidence>
<dbReference type="AlphaFoldDB" id="A0AA88E9U2"/>
<evidence type="ECO:0000313" key="1">
    <source>
        <dbReference type="EMBL" id="GMN70767.1"/>
    </source>
</evidence>
<keyword evidence="2" id="KW-1185">Reference proteome</keyword>
<proteinExistence type="predicted"/>
<dbReference type="Proteomes" id="UP001187192">
    <property type="component" value="Unassembled WGS sequence"/>
</dbReference>
<sequence>MHVPGAQLEEITQAFDPIVIRGHDTGSCGLFSNVLFAALYLPCLRCSRDRISVPEHARRSPPAHGRLHV</sequence>
<feature type="non-terminal residue" evidence="1">
    <location>
        <position position="1"/>
    </location>
</feature>